<protein>
    <submittedName>
        <fullName evidence="1">Uncharacterized protein</fullName>
    </submittedName>
</protein>
<accession>A0A8J4YP79</accession>
<dbReference type="AlphaFoldDB" id="A0A8J4YP79"/>
<proteinExistence type="predicted"/>
<evidence type="ECO:0000313" key="2">
    <source>
        <dbReference type="Proteomes" id="UP000770661"/>
    </source>
</evidence>
<dbReference type="Proteomes" id="UP000770661">
    <property type="component" value="Unassembled WGS sequence"/>
</dbReference>
<keyword evidence="2" id="KW-1185">Reference proteome</keyword>
<dbReference type="EMBL" id="JACEEZ010007306">
    <property type="protein sequence ID" value="KAG0724145.1"/>
    <property type="molecule type" value="Genomic_DNA"/>
</dbReference>
<gene>
    <name evidence="1" type="ORF">GWK47_041258</name>
</gene>
<name>A0A8J4YP79_CHIOP</name>
<comment type="caution">
    <text evidence="1">The sequence shown here is derived from an EMBL/GenBank/DDBJ whole genome shotgun (WGS) entry which is preliminary data.</text>
</comment>
<reference evidence="1" key="1">
    <citation type="submission" date="2020-07" db="EMBL/GenBank/DDBJ databases">
        <title>The High-quality genome of the commercially important snow crab, Chionoecetes opilio.</title>
        <authorList>
            <person name="Jeong J.-H."/>
            <person name="Ryu S."/>
        </authorList>
    </citation>
    <scope>NUCLEOTIDE SEQUENCE</scope>
    <source>
        <strain evidence="1">MADBK_172401_WGS</strain>
        <tissue evidence="1">Digestive gland</tissue>
    </source>
</reference>
<evidence type="ECO:0000313" key="1">
    <source>
        <dbReference type="EMBL" id="KAG0724145.1"/>
    </source>
</evidence>
<organism evidence="1 2">
    <name type="scientific">Chionoecetes opilio</name>
    <name type="common">Atlantic snow crab</name>
    <name type="synonym">Cancer opilio</name>
    <dbReference type="NCBI Taxonomy" id="41210"/>
    <lineage>
        <taxon>Eukaryota</taxon>
        <taxon>Metazoa</taxon>
        <taxon>Ecdysozoa</taxon>
        <taxon>Arthropoda</taxon>
        <taxon>Crustacea</taxon>
        <taxon>Multicrustacea</taxon>
        <taxon>Malacostraca</taxon>
        <taxon>Eumalacostraca</taxon>
        <taxon>Eucarida</taxon>
        <taxon>Decapoda</taxon>
        <taxon>Pleocyemata</taxon>
        <taxon>Brachyura</taxon>
        <taxon>Eubrachyura</taxon>
        <taxon>Majoidea</taxon>
        <taxon>Majidae</taxon>
        <taxon>Chionoecetes</taxon>
    </lineage>
</organism>
<sequence>MSVYRLERCTGEALVWFGMPPPLPGNVLKDVFEALHGPSSSLTSGGPFQRASIIVGLSLTRANHSRLTPTRSVSAKKAHRLEMLGHLKRLLDCGSHPRETKGSSAQRGLPRKEESHICSVLLVLTTWPDGLAKAIYAVKIMLFHDQLS</sequence>